<gene>
    <name evidence="2" type="ORF">HAL07_04240</name>
</gene>
<dbReference type="AlphaFoldDB" id="A0A0K2Y078"/>
<evidence type="ECO:0000256" key="1">
    <source>
        <dbReference type="SAM" id="SignalP"/>
    </source>
</evidence>
<dbReference type="Proteomes" id="UP000043437">
    <property type="component" value="Unassembled WGS sequence"/>
</dbReference>
<organism evidence="2 3">
    <name type="scientific">Helicobacter ailurogastricus</name>
    <dbReference type="NCBI Taxonomy" id="1578720"/>
    <lineage>
        <taxon>Bacteria</taxon>
        <taxon>Pseudomonadati</taxon>
        <taxon>Campylobacterota</taxon>
        <taxon>Epsilonproteobacteria</taxon>
        <taxon>Campylobacterales</taxon>
        <taxon>Helicobacteraceae</taxon>
        <taxon>Helicobacter</taxon>
    </lineage>
</organism>
<dbReference type="RefSeq" id="WP_053944918.1">
    <property type="nucleotide sequence ID" value="NZ_BSWO01000035.1"/>
</dbReference>
<keyword evidence="1" id="KW-0732">Signal</keyword>
<name>A0A0K2Y078_9HELI</name>
<dbReference type="PRINTS" id="PR01776">
    <property type="entry name" value="HPOMPFAMILY"/>
</dbReference>
<reference evidence="3" key="1">
    <citation type="submission" date="2014-12" db="EMBL/GenBank/DDBJ databases">
        <authorList>
            <person name="Jaenicke S."/>
        </authorList>
    </citation>
    <scope>NUCLEOTIDE SEQUENCE [LARGE SCALE GENOMIC DNA]</scope>
</reference>
<accession>A0A0K2Y078</accession>
<sequence>MRKFLLGVPLAFGVMGSLAAEENGVFIGADYQIGQGRMNTNLYNTVAPNGTSYPPGTWHYNDNGVVSPNTNWQGTDISWHGKYGNGAMNGFGVLVGQKFFFKIPHAKTKWLGVRYYGFLDYGFSDLGPQLSLVGYDQNVRLSMVAYGIGADIMGNFIDRKNASVGVFGGFAIGGNAWQVNAATLHAWKAALLAADPSANLSGLPHHGNFNVWLNFGFRTNLFKHNGLELGVKLPMLVNPFFPSKSANTGGYYYSLKRDYSVYVRYLYTF</sequence>
<feature type="signal peptide" evidence="1">
    <location>
        <begin position="1"/>
        <end position="19"/>
    </location>
</feature>
<protein>
    <submittedName>
        <fullName evidence="2">Putative Outer membrane protein</fullName>
    </submittedName>
</protein>
<evidence type="ECO:0000313" key="3">
    <source>
        <dbReference type="Proteomes" id="UP000043437"/>
    </source>
</evidence>
<proteinExistence type="predicted"/>
<feature type="chain" id="PRO_5005490975" evidence="1">
    <location>
        <begin position="20"/>
        <end position="269"/>
    </location>
</feature>
<dbReference type="Pfam" id="PF01856">
    <property type="entry name" value="HP_OMP"/>
    <property type="match status" value="1"/>
</dbReference>
<dbReference type="InterPro" id="IPR002718">
    <property type="entry name" value="OMP_Helicobacter"/>
</dbReference>
<dbReference type="EMBL" id="CDMG01000002">
    <property type="protein sequence ID" value="CRF52298.1"/>
    <property type="molecule type" value="Genomic_DNA"/>
</dbReference>
<evidence type="ECO:0000313" key="2">
    <source>
        <dbReference type="EMBL" id="CRF52298.1"/>
    </source>
</evidence>
<dbReference type="GeneID" id="82131445"/>